<reference evidence="4 5" key="1">
    <citation type="journal article" date="2014" name="Nat. Commun.">
        <title>Klebsormidium flaccidum genome reveals primary factors for plant terrestrial adaptation.</title>
        <authorList>
            <person name="Hori K."/>
            <person name="Maruyama F."/>
            <person name="Fujisawa T."/>
            <person name="Togashi T."/>
            <person name="Yamamoto N."/>
            <person name="Seo M."/>
            <person name="Sato S."/>
            <person name="Yamada T."/>
            <person name="Mori H."/>
            <person name="Tajima N."/>
            <person name="Moriyama T."/>
            <person name="Ikeuchi M."/>
            <person name="Watanabe M."/>
            <person name="Wada H."/>
            <person name="Kobayashi K."/>
            <person name="Saito M."/>
            <person name="Masuda T."/>
            <person name="Sasaki-Sekimoto Y."/>
            <person name="Mashiguchi K."/>
            <person name="Awai K."/>
            <person name="Shimojima M."/>
            <person name="Masuda S."/>
            <person name="Iwai M."/>
            <person name="Nobusawa T."/>
            <person name="Narise T."/>
            <person name="Kondo S."/>
            <person name="Saito H."/>
            <person name="Sato R."/>
            <person name="Murakawa M."/>
            <person name="Ihara Y."/>
            <person name="Oshima-Yamada Y."/>
            <person name="Ohtaka K."/>
            <person name="Satoh M."/>
            <person name="Sonobe K."/>
            <person name="Ishii M."/>
            <person name="Ohtani R."/>
            <person name="Kanamori-Sato M."/>
            <person name="Honoki R."/>
            <person name="Miyazaki D."/>
            <person name="Mochizuki H."/>
            <person name="Umetsu J."/>
            <person name="Higashi K."/>
            <person name="Shibata D."/>
            <person name="Kamiya Y."/>
            <person name="Sato N."/>
            <person name="Nakamura Y."/>
            <person name="Tabata S."/>
            <person name="Ida S."/>
            <person name="Kurokawa K."/>
            <person name="Ohta H."/>
        </authorList>
    </citation>
    <scope>NUCLEOTIDE SEQUENCE [LARGE SCALE GENOMIC DNA]</scope>
    <source>
        <strain evidence="4 5">NIES-2285</strain>
    </source>
</reference>
<feature type="compositionally biased region" description="Basic and acidic residues" evidence="1">
    <location>
        <begin position="439"/>
        <end position="456"/>
    </location>
</feature>
<name>A0A0U9HIJ8_KLENI</name>
<proteinExistence type="predicted"/>
<feature type="compositionally biased region" description="Polar residues" evidence="1">
    <location>
        <begin position="808"/>
        <end position="817"/>
    </location>
</feature>
<feature type="compositionally biased region" description="Polar residues" evidence="1">
    <location>
        <begin position="642"/>
        <end position="655"/>
    </location>
</feature>
<keyword evidence="5" id="KW-1185">Reference proteome</keyword>
<gene>
    <name evidence="4" type="ORF">KFL_000610400</name>
</gene>
<evidence type="ECO:0000313" key="5">
    <source>
        <dbReference type="Proteomes" id="UP000054558"/>
    </source>
</evidence>
<evidence type="ECO:0000259" key="3">
    <source>
        <dbReference type="Pfam" id="PF24714"/>
    </source>
</evidence>
<feature type="region of interest" description="Disordered" evidence="1">
    <location>
        <begin position="785"/>
        <end position="885"/>
    </location>
</feature>
<feature type="region of interest" description="Disordered" evidence="1">
    <location>
        <begin position="920"/>
        <end position="953"/>
    </location>
</feature>
<dbReference type="OrthoDB" id="1904066at2759"/>
<sequence>MLQAGKTSPAALAELKQRVLWSLSKLSDRDTQQYAVEDLIAIVDRLTVDAIPTFLACLYDTDLQQKSFARKESVRLLGIMAAVHGRTIAPHLSKMIANVVQHFKDQDSKVRDACAETMGVIAAEAFPANGAAADGSSPLNPLGAFFRPLFEAMSEQNRNIQLTAAASLGRVIQCTNIPLASSLPKLCPRVVKSLSAPNFLAKAPLLDSVRTLIEVTGPDIVPFLPVLLPPTLAAFLSPDWMTRKAGAHVVQQVATSVGSAASAHKETLVAKLEKHRFDKVKAVRDAVSDALNMWKDVEDAPRPTSYSQYRLKHGRPSLAAEVSDQVGESPSSADSPTMSEKDDQPIAADISTPESVPEAPEAKPVLTPRTPARPSPSPARPKRPPTGTRVKRTSLREMRQASPGGWGGSGDKWAVEVAVPKSARYKEEAEIISGGSNGEHLEGDQGGGNEHRRKLDMSSSDVGTSGWGEEGRLTREEENKPEKEGSGSEIGEVKWEKGSERAQEQERELEGRGLHGASRLLEIGEGGESPVDPSHNRSARWMDSSVVRSFETVTGQNGEVDGGVPGLLSDNFGALQRDDSHRPNGASVVLPSPRVAALAGPLGYEEAKPSPRERRKWGQPEVGHLQSGEHSVPFGADDPQTDLASTQRTEFSPSETSHEENANASYTGQLEIANEPAGSSSGEGPSNGVAQRAEFERGPAAAAEELEERLTKWGGVAQGLARSGGGGGEWIEVKQQLARLEQQQAQLMTMLQDMVTRSQTALNGVESRVSWMERRLDEALSQQTLYSGGGGLATTPSPRALDGAFASSPISRLSRPQNGGVRRWSGTQYSNPVADPPATEHPFSFRPSPLREQLTRKSQDEPSPSPSTLPLAQRPLSARSGPDFADISASPSAHYANVSNGLPREYAAVSAGPPLQYADVSGGRYNHGDGASRRFAGETTDAGGSPAERGSPLVSRRVSGVGAEAAAHGAKAWSAAQEWLRHGKVEEAYMEVLSLGDELQLIRLLGRTGPVLFQLTPPTAAEVISILAVLLKQESFLDVILPWMHQLADPANDALLPRGLQREVVWALQVVAAQPTLSGSEAAKLVTTLCALWAPAFVE</sequence>
<feature type="region of interest" description="Disordered" evidence="1">
    <location>
        <begin position="570"/>
        <end position="589"/>
    </location>
</feature>
<dbReference type="GO" id="GO:0008017">
    <property type="term" value="F:microtubule binding"/>
    <property type="evidence" value="ECO:0000318"/>
    <property type="project" value="GO_Central"/>
</dbReference>
<feature type="region of interest" description="Disordered" evidence="1">
    <location>
        <begin position="430"/>
        <end position="543"/>
    </location>
</feature>
<dbReference type="Gene3D" id="1.25.10.10">
    <property type="entry name" value="Leucine-rich Repeat Variant"/>
    <property type="match status" value="2"/>
</dbReference>
<evidence type="ECO:0000259" key="2">
    <source>
        <dbReference type="Pfam" id="PF24713"/>
    </source>
</evidence>
<dbReference type="AlphaFoldDB" id="A0A0U9HIJ8"/>
<dbReference type="Pfam" id="PF24713">
    <property type="entry name" value="TOR1L1_C"/>
    <property type="match status" value="1"/>
</dbReference>
<feature type="compositionally biased region" description="Basic and acidic residues" evidence="1">
    <location>
        <begin position="605"/>
        <end position="618"/>
    </location>
</feature>
<evidence type="ECO:0000313" key="4">
    <source>
        <dbReference type="EMBL" id="GAQ80762.1"/>
    </source>
</evidence>
<dbReference type="InterPro" id="IPR011989">
    <property type="entry name" value="ARM-like"/>
</dbReference>
<protein>
    <submittedName>
        <fullName evidence="4">ARM repeat superfamily protein</fullName>
    </submittedName>
</protein>
<dbReference type="PANTHER" id="PTHR31355:SF7">
    <property type="entry name" value="MICROTUBULE-ASSOCIATED PROTEIN TORTIFOLIA1"/>
    <property type="match status" value="1"/>
</dbReference>
<dbReference type="GO" id="GO:0005874">
    <property type="term" value="C:microtubule"/>
    <property type="evidence" value="ECO:0007669"/>
    <property type="project" value="InterPro"/>
</dbReference>
<feature type="region of interest" description="Disordered" evidence="1">
    <location>
        <begin position="301"/>
        <end position="412"/>
    </location>
</feature>
<dbReference type="InterPro" id="IPR016024">
    <property type="entry name" value="ARM-type_fold"/>
</dbReference>
<accession>A0A0U9HIJ8</accession>
<organism evidence="4 5">
    <name type="scientific">Klebsormidium nitens</name>
    <name type="common">Green alga</name>
    <name type="synonym">Ulothrix nitens</name>
    <dbReference type="NCBI Taxonomy" id="105231"/>
    <lineage>
        <taxon>Eukaryota</taxon>
        <taxon>Viridiplantae</taxon>
        <taxon>Streptophyta</taxon>
        <taxon>Klebsormidiophyceae</taxon>
        <taxon>Klebsormidiales</taxon>
        <taxon>Klebsormidiaceae</taxon>
        <taxon>Klebsormidium</taxon>
    </lineage>
</organism>
<dbReference type="InterPro" id="IPR057600">
    <property type="entry name" value="TORTIFOLIA1/SINE1-2_N"/>
</dbReference>
<feature type="domain" description="TORTIFOLIA1/TORL1-2 C-terminal" evidence="2">
    <location>
        <begin position="971"/>
        <end position="1093"/>
    </location>
</feature>
<dbReference type="SUPFAM" id="SSF48371">
    <property type="entry name" value="ARM repeat"/>
    <property type="match status" value="1"/>
</dbReference>
<dbReference type="Pfam" id="PF24714">
    <property type="entry name" value="TOR1L1_N"/>
    <property type="match status" value="1"/>
</dbReference>
<dbReference type="PANTHER" id="PTHR31355">
    <property type="entry name" value="MICROTUBULE-ASSOCIATED PROTEIN TORTIFOLIA1"/>
    <property type="match status" value="1"/>
</dbReference>
<feature type="compositionally biased region" description="Basic and acidic residues" evidence="1">
    <location>
        <begin position="926"/>
        <end position="936"/>
    </location>
</feature>
<dbReference type="EMBL" id="DF237010">
    <property type="protein sequence ID" value="GAQ80762.1"/>
    <property type="molecule type" value="Genomic_DNA"/>
</dbReference>
<dbReference type="InterPro" id="IPR033337">
    <property type="entry name" value="TORTIFOLIA1/SINE1-2"/>
</dbReference>
<feature type="domain" description="TORTIFOLIA1/SINE1-2 N-terminal" evidence="3">
    <location>
        <begin position="14"/>
        <end position="296"/>
    </location>
</feature>
<feature type="compositionally biased region" description="Basic and acidic residues" evidence="1">
    <location>
        <begin position="469"/>
        <end position="513"/>
    </location>
</feature>
<feature type="region of interest" description="Disordered" evidence="1">
    <location>
        <begin position="600"/>
        <end position="662"/>
    </location>
</feature>
<dbReference type="OMA" id="IWESWTR"/>
<evidence type="ECO:0000256" key="1">
    <source>
        <dbReference type="SAM" id="MobiDB-lite"/>
    </source>
</evidence>
<feature type="compositionally biased region" description="Polar residues" evidence="1">
    <location>
        <begin position="326"/>
        <end position="338"/>
    </location>
</feature>
<dbReference type="Proteomes" id="UP000054558">
    <property type="component" value="Unassembled WGS sequence"/>
</dbReference>
<dbReference type="InterPro" id="IPR057599">
    <property type="entry name" value="TORTIFOLIA1/TORL1-2_C"/>
</dbReference>